<name>E6Q4Z1_9ZZZZ</name>
<dbReference type="AlphaFoldDB" id="E6Q4Z1"/>
<evidence type="ECO:0008006" key="2">
    <source>
        <dbReference type="Google" id="ProtNLM"/>
    </source>
</evidence>
<dbReference type="EMBL" id="CABO01000032">
    <property type="protein sequence ID" value="CBI02252.1"/>
    <property type="molecule type" value="Genomic_DNA"/>
</dbReference>
<dbReference type="InterPro" id="IPR011660">
    <property type="entry name" value="VapB-like"/>
</dbReference>
<dbReference type="Pfam" id="PF07704">
    <property type="entry name" value="PSK_trans_fac"/>
    <property type="match status" value="1"/>
</dbReference>
<protein>
    <recommendedName>
        <fullName evidence="2">Transcription factor</fullName>
    </recommendedName>
</protein>
<accession>E6Q4Z1</accession>
<organism evidence="1">
    <name type="scientific">mine drainage metagenome</name>
    <dbReference type="NCBI Taxonomy" id="410659"/>
    <lineage>
        <taxon>unclassified sequences</taxon>
        <taxon>metagenomes</taxon>
        <taxon>ecological metagenomes</taxon>
    </lineage>
</organism>
<proteinExistence type="predicted"/>
<reference evidence="1" key="1">
    <citation type="submission" date="2009-10" db="EMBL/GenBank/DDBJ databases">
        <title>Diversity of trophic interactions inside an arsenic-rich microbial ecosystem.</title>
        <authorList>
            <person name="Bertin P.N."/>
            <person name="Heinrich-Salmeron A."/>
            <person name="Pelletier E."/>
            <person name="Goulhen-Chollet F."/>
            <person name="Arsene-Ploetze F."/>
            <person name="Gallien S."/>
            <person name="Calteau A."/>
            <person name="Vallenet D."/>
            <person name="Casiot C."/>
            <person name="Chane-Woon-Ming B."/>
            <person name="Giloteaux L."/>
            <person name="Barakat M."/>
            <person name="Bonnefoy V."/>
            <person name="Bruneel O."/>
            <person name="Chandler M."/>
            <person name="Cleiss J."/>
            <person name="Duran R."/>
            <person name="Elbaz-Poulichet F."/>
            <person name="Fonknechten N."/>
            <person name="Lauga B."/>
            <person name="Mornico D."/>
            <person name="Ortet P."/>
            <person name="Schaeffer C."/>
            <person name="Siguier P."/>
            <person name="Alexander Thil Smith A."/>
            <person name="Van Dorsselaer A."/>
            <person name="Weissenbach J."/>
            <person name="Medigue C."/>
            <person name="Le Paslier D."/>
        </authorList>
    </citation>
    <scope>NUCLEOTIDE SEQUENCE</scope>
</reference>
<sequence>MSLNIKNPETHRLAQELAARTGESMATAVTRAVQERLERISARPLAERLLAIGKSCAEHLREPYRSADHAELLYDERGLPQ</sequence>
<gene>
    <name evidence="1" type="ORF">CARN4_0977</name>
</gene>
<comment type="caution">
    <text evidence="1">The sequence shown here is derived from an EMBL/GenBank/DDBJ whole genome shotgun (WGS) entry which is preliminary data.</text>
</comment>
<evidence type="ECO:0000313" key="1">
    <source>
        <dbReference type="EMBL" id="CBI02252.1"/>
    </source>
</evidence>